<dbReference type="PANTHER" id="PTHR30126:SF4">
    <property type="entry name" value="LYSR FAMILY TRANSCRIPTIONAL REGULATOR"/>
    <property type="match status" value="1"/>
</dbReference>
<evidence type="ECO:0000259" key="5">
    <source>
        <dbReference type="PROSITE" id="PS50931"/>
    </source>
</evidence>
<evidence type="ECO:0000313" key="6">
    <source>
        <dbReference type="EMBL" id="TQV74715.1"/>
    </source>
</evidence>
<dbReference type="RefSeq" id="WP_142941329.1">
    <property type="nucleotide sequence ID" value="NZ_VIKR01000002.1"/>
</dbReference>
<dbReference type="EMBL" id="VIKR01000002">
    <property type="protein sequence ID" value="TQV74715.1"/>
    <property type="molecule type" value="Genomic_DNA"/>
</dbReference>
<keyword evidence="4" id="KW-0804">Transcription</keyword>
<dbReference type="OrthoDB" id="6988449at2"/>
<comment type="similarity">
    <text evidence="1">Belongs to the LysR transcriptional regulatory family.</text>
</comment>
<organism evidence="6 7">
    <name type="scientific">Aliikangiella marina</name>
    <dbReference type="NCBI Taxonomy" id="1712262"/>
    <lineage>
        <taxon>Bacteria</taxon>
        <taxon>Pseudomonadati</taxon>
        <taxon>Pseudomonadota</taxon>
        <taxon>Gammaproteobacteria</taxon>
        <taxon>Oceanospirillales</taxon>
        <taxon>Pleioneaceae</taxon>
        <taxon>Aliikangiella</taxon>
    </lineage>
</organism>
<evidence type="ECO:0000313" key="7">
    <source>
        <dbReference type="Proteomes" id="UP000317839"/>
    </source>
</evidence>
<dbReference type="Pfam" id="PF00126">
    <property type="entry name" value="HTH_1"/>
    <property type="match status" value="1"/>
</dbReference>
<dbReference type="PANTHER" id="PTHR30126">
    <property type="entry name" value="HTH-TYPE TRANSCRIPTIONAL REGULATOR"/>
    <property type="match status" value="1"/>
</dbReference>
<dbReference type="Gene3D" id="3.40.190.290">
    <property type="match status" value="1"/>
</dbReference>
<dbReference type="Proteomes" id="UP000317839">
    <property type="component" value="Unassembled WGS sequence"/>
</dbReference>
<reference evidence="6 7" key="1">
    <citation type="submission" date="2019-06" db="EMBL/GenBank/DDBJ databases">
        <title>Draft genome of Aliikangiella marina GYP-15.</title>
        <authorList>
            <person name="Wang G."/>
        </authorList>
    </citation>
    <scope>NUCLEOTIDE SEQUENCE [LARGE SCALE GENOMIC DNA]</scope>
    <source>
        <strain evidence="6 7">GYP-15</strain>
    </source>
</reference>
<dbReference type="GO" id="GO:0003700">
    <property type="term" value="F:DNA-binding transcription factor activity"/>
    <property type="evidence" value="ECO:0007669"/>
    <property type="project" value="InterPro"/>
</dbReference>
<dbReference type="InterPro" id="IPR000847">
    <property type="entry name" value="LysR_HTH_N"/>
</dbReference>
<dbReference type="Gene3D" id="1.10.10.10">
    <property type="entry name" value="Winged helix-like DNA-binding domain superfamily/Winged helix DNA-binding domain"/>
    <property type="match status" value="1"/>
</dbReference>
<keyword evidence="7" id="KW-1185">Reference proteome</keyword>
<dbReference type="InterPro" id="IPR005119">
    <property type="entry name" value="LysR_subst-bd"/>
</dbReference>
<dbReference type="SUPFAM" id="SSF46785">
    <property type="entry name" value="Winged helix' DNA-binding domain"/>
    <property type="match status" value="1"/>
</dbReference>
<comment type="caution">
    <text evidence="6">The sequence shown here is derived from an EMBL/GenBank/DDBJ whole genome shotgun (WGS) entry which is preliminary data.</text>
</comment>
<keyword evidence="3" id="KW-0238">DNA-binding</keyword>
<dbReference type="AlphaFoldDB" id="A0A545TBW3"/>
<keyword evidence="2" id="KW-0805">Transcription regulation</keyword>
<evidence type="ECO:0000256" key="2">
    <source>
        <dbReference type="ARBA" id="ARBA00023015"/>
    </source>
</evidence>
<dbReference type="GO" id="GO:0000976">
    <property type="term" value="F:transcription cis-regulatory region binding"/>
    <property type="evidence" value="ECO:0007669"/>
    <property type="project" value="TreeGrafter"/>
</dbReference>
<evidence type="ECO:0000256" key="1">
    <source>
        <dbReference type="ARBA" id="ARBA00009437"/>
    </source>
</evidence>
<evidence type="ECO:0000256" key="3">
    <source>
        <dbReference type="ARBA" id="ARBA00023125"/>
    </source>
</evidence>
<protein>
    <submittedName>
        <fullName evidence="6">LysR family transcriptional regulator</fullName>
    </submittedName>
</protein>
<dbReference type="PROSITE" id="PS50931">
    <property type="entry name" value="HTH_LYSR"/>
    <property type="match status" value="1"/>
</dbReference>
<proteinExistence type="inferred from homology"/>
<name>A0A545TBW3_9GAMM</name>
<dbReference type="PRINTS" id="PR00039">
    <property type="entry name" value="HTHLYSR"/>
</dbReference>
<sequence length="301" mass="34468">MKLDLDSIRVLKTIVDQGSFAAAAKQLHRAQSAISYQIKKLEEVLNLEIFDRSEYRAVLTAEGRTILDEGIRLLAQAEHIEMLAHQLNHEWEPSFEIVVDGILDIQPIMSAMQSLINEDIPTKISLTMEYLGGVQHRFDKNHADLMLVKEYQKSTQLLSQPLPDVECLLCVSSHHALASLTSVSIDQLQQQIELSVHDSSEQDLYEVEHMHFGGERMFFLSDFKSKKQALLQGLGFGWMPYYLVERELADNLLVEVNYQHGSRFKFTPHLVWRAERNLGKTAQRFMHLLTKQTHANKASVD</sequence>
<dbReference type="Pfam" id="PF03466">
    <property type="entry name" value="LysR_substrate"/>
    <property type="match status" value="1"/>
</dbReference>
<feature type="domain" description="HTH lysR-type" evidence="5">
    <location>
        <begin position="3"/>
        <end position="60"/>
    </location>
</feature>
<dbReference type="SUPFAM" id="SSF53850">
    <property type="entry name" value="Periplasmic binding protein-like II"/>
    <property type="match status" value="1"/>
</dbReference>
<dbReference type="InterPro" id="IPR036390">
    <property type="entry name" value="WH_DNA-bd_sf"/>
</dbReference>
<gene>
    <name evidence="6" type="ORF">FLL45_07065</name>
</gene>
<accession>A0A545TBW3</accession>
<evidence type="ECO:0000256" key="4">
    <source>
        <dbReference type="ARBA" id="ARBA00023163"/>
    </source>
</evidence>
<dbReference type="InterPro" id="IPR036388">
    <property type="entry name" value="WH-like_DNA-bd_sf"/>
</dbReference>